<protein>
    <submittedName>
        <fullName evidence="3">Arp9 protein</fullName>
    </submittedName>
</protein>
<dbReference type="Gene3D" id="3.30.420.40">
    <property type="match status" value="2"/>
</dbReference>
<evidence type="ECO:0000256" key="2">
    <source>
        <dbReference type="SAM" id="MobiDB-lite"/>
    </source>
</evidence>
<organism evidence="3 4">
    <name type="scientific">Maudiozyma humilis</name>
    <name type="common">Sour dough yeast</name>
    <name type="synonym">Kazachstania humilis</name>
    <dbReference type="NCBI Taxonomy" id="51915"/>
    <lineage>
        <taxon>Eukaryota</taxon>
        <taxon>Fungi</taxon>
        <taxon>Dikarya</taxon>
        <taxon>Ascomycota</taxon>
        <taxon>Saccharomycotina</taxon>
        <taxon>Saccharomycetes</taxon>
        <taxon>Saccharomycetales</taxon>
        <taxon>Saccharomycetaceae</taxon>
        <taxon>Maudiozyma</taxon>
    </lineage>
</organism>
<evidence type="ECO:0000313" key="4">
    <source>
        <dbReference type="Proteomes" id="UP001377567"/>
    </source>
</evidence>
<gene>
    <name evidence="3" type="ORF">DAKH74_001610</name>
</gene>
<reference evidence="3 4" key="1">
    <citation type="journal article" date="2023" name="Elife">
        <title>Identification of key yeast species and microbe-microbe interactions impacting larval growth of Drosophila in the wild.</title>
        <authorList>
            <person name="Mure A."/>
            <person name="Sugiura Y."/>
            <person name="Maeda R."/>
            <person name="Honda K."/>
            <person name="Sakurai N."/>
            <person name="Takahashi Y."/>
            <person name="Watada M."/>
            <person name="Katoh T."/>
            <person name="Gotoh A."/>
            <person name="Gotoh Y."/>
            <person name="Taniguchi I."/>
            <person name="Nakamura K."/>
            <person name="Hayashi T."/>
            <person name="Katayama T."/>
            <person name="Uemura T."/>
            <person name="Hattori Y."/>
        </authorList>
    </citation>
    <scope>NUCLEOTIDE SEQUENCE [LARGE SCALE GENOMIC DNA]</scope>
    <source>
        <strain evidence="3 4">KH-74</strain>
    </source>
</reference>
<keyword evidence="4" id="KW-1185">Reference proteome</keyword>
<feature type="region of interest" description="Disordered" evidence="2">
    <location>
        <begin position="369"/>
        <end position="394"/>
    </location>
</feature>
<dbReference type="SUPFAM" id="SSF53067">
    <property type="entry name" value="Actin-like ATPase domain"/>
    <property type="match status" value="2"/>
</dbReference>
<dbReference type="FunFam" id="3.90.640.60:FF:000002">
    <property type="entry name" value="Actin-like protein ARP9"/>
    <property type="match status" value="1"/>
</dbReference>
<dbReference type="Pfam" id="PF00022">
    <property type="entry name" value="Actin"/>
    <property type="match status" value="1"/>
</dbReference>
<dbReference type="InterPro" id="IPR004000">
    <property type="entry name" value="Actin"/>
</dbReference>
<evidence type="ECO:0000256" key="1">
    <source>
        <dbReference type="RuleBase" id="RU000487"/>
    </source>
</evidence>
<dbReference type="SMART" id="SM00268">
    <property type="entry name" value="ACTIN"/>
    <property type="match status" value="1"/>
</dbReference>
<dbReference type="PANTHER" id="PTHR11937">
    <property type="entry name" value="ACTIN"/>
    <property type="match status" value="1"/>
</dbReference>
<dbReference type="Gene3D" id="3.90.640.60">
    <property type="match status" value="1"/>
</dbReference>
<feature type="compositionally biased region" description="Basic and acidic residues" evidence="2">
    <location>
        <begin position="369"/>
        <end position="379"/>
    </location>
</feature>
<proteinExistence type="inferred from homology"/>
<comment type="similarity">
    <text evidence="1">Belongs to the actin family.</text>
</comment>
<dbReference type="Proteomes" id="UP001377567">
    <property type="component" value="Unassembled WGS sequence"/>
</dbReference>
<dbReference type="InterPro" id="IPR043129">
    <property type="entry name" value="ATPase_NBD"/>
</dbReference>
<dbReference type="EMBL" id="BTGD01000001">
    <property type="protein sequence ID" value="GMM53545.1"/>
    <property type="molecule type" value="Genomic_DNA"/>
</dbReference>
<name>A0AAV5RPW6_MAUHU</name>
<accession>A0AAV5RPW6</accession>
<sequence>MAPFRLDSILIIDPKSEHTLVQLGINDETFMIPDWKVPSRIYRERLTGHYFSQMPPERSADPDVETVYPIVNGEIRDLDAFLQLLRTIYGSVLAEKSSENPGAFDLELATVPLLLITHHSWSQLQLETIARFVFEDLKMAGLVLLPTSLAAAYAMISLQNCCVIDIGANRTSVLPVVDFTPMNHLASTLSVGGNLINETLHSTHLPQLNEEQIEALKKSAVFEVLSDEGMRKRHQDSLNGADGAGHDANEDDVINIADIVTSGRDTREVLEERERAKKEKNVPNAELEFNYFWDSKGNNIKVGKQRFQGCDPLIEQISRRVGITLSQISDVAKTRAIWENIIVIGGTSFIPGFKEKLIDRLVEDHLIEEPEHERAKREEDENGDSAGSRSNRKKNHKAFQNIIASSIPTVEYTQAPTAIKLAKYAEYFPEWKKYGYGEIQFLGGQVVAKQVFTHSRDVFYVTRESYNKYGPSCIWDTEF</sequence>
<dbReference type="AlphaFoldDB" id="A0AAV5RPW6"/>
<evidence type="ECO:0000313" key="3">
    <source>
        <dbReference type="EMBL" id="GMM53545.1"/>
    </source>
</evidence>
<comment type="caution">
    <text evidence="3">The sequence shown here is derived from an EMBL/GenBank/DDBJ whole genome shotgun (WGS) entry which is preliminary data.</text>
</comment>